<dbReference type="GO" id="GO:0016779">
    <property type="term" value="F:nucleotidyltransferase activity"/>
    <property type="evidence" value="ECO:0007669"/>
    <property type="project" value="InterPro"/>
</dbReference>
<dbReference type="EMBL" id="JAGYPN010000001">
    <property type="protein sequence ID" value="MBS4222253.1"/>
    <property type="molecule type" value="Genomic_DNA"/>
</dbReference>
<accession>A0A942Z287</accession>
<name>A0A942Z287_9BACI</name>
<comment type="caution">
    <text evidence="4">The sequence shown here is derived from an EMBL/GenBank/DDBJ whole genome shotgun (WGS) entry which is preliminary data.</text>
</comment>
<protein>
    <submittedName>
        <fullName evidence="4">DUF4111 domain-containing protein</fullName>
    </submittedName>
</protein>
<evidence type="ECO:0000256" key="1">
    <source>
        <dbReference type="ARBA" id="ARBA00022679"/>
    </source>
</evidence>
<dbReference type="Pfam" id="PF01909">
    <property type="entry name" value="NTP_transf_2"/>
    <property type="match status" value="1"/>
</dbReference>
<evidence type="ECO:0000313" key="4">
    <source>
        <dbReference type="EMBL" id="MBS4222253.1"/>
    </source>
</evidence>
<organism evidence="4 5">
    <name type="scientific">Lederbergia citrea</name>
    <dbReference type="NCBI Taxonomy" id="2833581"/>
    <lineage>
        <taxon>Bacteria</taxon>
        <taxon>Bacillati</taxon>
        <taxon>Bacillota</taxon>
        <taxon>Bacilli</taxon>
        <taxon>Bacillales</taxon>
        <taxon>Bacillaceae</taxon>
        <taxon>Lederbergia</taxon>
    </lineage>
</organism>
<dbReference type="Pfam" id="PF13427">
    <property type="entry name" value="AadA_C"/>
    <property type="match status" value="1"/>
</dbReference>
<proteinExistence type="predicted"/>
<evidence type="ECO:0000259" key="3">
    <source>
        <dbReference type="Pfam" id="PF13427"/>
    </source>
</evidence>
<evidence type="ECO:0000259" key="2">
    <source>
        <dbReference type="Pfam" id="PF01909"/>
    </source>
</evidence>
<dbReference type="RefSeq" id="WP_213097209.1">
    <property type="nucleotide sequence ID" value="NZ_JAGYPH010000001.1"/>
</dbReference>
<feature type="domain" description="Polymerase nucleotidyl transferase" evidence="2">
    <location>
        <begin position="44"/>
        <end position="84"/>
    </location>
</feature>
<dbReference type="InterPro" id="IPR043519">
    <property type="entry name" value="NT_sf"/>
</dbReference>
<sequence length="274" mass="31666">MTSKEKITFDGINPSPTRFSELNELLINLVISARNILGDNFFGAYLQGSFAVGDADMQSDCDFLIFINEQLTDYQENELRKLHDEIPTRQGHWTQHLEGSYPIASEFKTLKKLDAKWLYIDHGWREMQWDTHCNNCWARWSLREKGITLIGPDPKNIVDPIPKGIMRDEAKKLLINIIADTHSWMPPTIAWGQRYIVTTACRMLYTIKTGEVISKARCIDWAAKNLDSRWLYLLKQVKEDRKLGFDANATPREGSMQEAYSFVKYVQSIGLKKN</sequence>
<dbReference type="InterPro" id="IPR025184">
    <property type="entry name" value="AadA_C"/>
</dbReference>
<dbReference type="AlphaFoldDB" id="A0A942Z287"/>
<dbReference type="SUPFAM" id="SSF81301">
    <property type="entry name" value="Nucleotidyltransferase"/>
    <property type="match status" value="1"/>
</dbReference>
<dbReference type="Gene3D" id="3.30.460.10">
    <property type="entry name" value="Beta Polymerase, domain 2"/>
    <property type="match status" value="1"/>
</dbReference>
<evidence type="ECO:0000313" key="5">
    <source>
        <dbReference type="Proteomes" id="UP000676456"/>
    </source>
</evidence>
<dbReference type="InterPro" id="IPR002934">
    <property type="entry name" value="Polymerase_NTP_transf_dom"/>
</dbReference>
<keyword evidence="1" id="KW-0808">Transferase</keyword>
<reference evidence="4 5" key="1">
    <citation type="submission" date="2021-05" db="EMBL/GenBank/DDBJ databases">
        <title>Novel Bacillus species.</title>
        <authorList>
            <person name="Liu G."/>
        </authorList>
    </citation>
    <scope>NUCLEOTIDE SEQUENCE [LARGE SCALE GENOMIC DNA]</scope>
    <source>
        <strain evidence="4 5">FJAT-49682</strain>
    </source>
</reference>
<gene>
    <name evidence="4" type="ORF">KHA91_05710</name>
</gene>
<feature type="domain" description="Adenylyltransferase AadA C-terminal" evidence="3">
    <location>
        <begin position="175"/>
        <end position="266"/>
    </location>
</feature>
<dbReference type="Proteomes" id="UP000676456">
    <property type="component" value="Unassembled WGS sequence"/>
</dbReference>
<keyword evidence="5" id="KW-1185">Reference proteome</keyword>